<keyword evidence="2" id="KW-1185">Reference proteome</keyword>
<name>A0A9Q8LCP4_PASFU</name>
<reference evidence="1" key="2">
    <citation type="journal article" date="2022" name="Microb. Genom.">
        <title>A chromosome-scale genome assembly of the tomato pathogen Cladosporium fulvum reveals a compartmentalized genome architecture and the presence of a dispensable chromosome.</title>
        <authorList>
            <person name="Zaccaron A.Z."/>
            <person name="Chen L.H."/>
            <person name="Samaras A."/>
            <person name="Stergiopoulos I."/>
        </authorList>
    </citation>
    <scope>NUCLEOTIDE SEQUENCE</scope>
    <source>
        <strain evidence="1">Race5_Kim</strain>
    </source>
</reference>
<gene>
    <name evidence="1" type="ORF">CLAFUR5_08556</name>
</gene>
<dbReference type="AlphaFoldDB" id="A0A9Q8LCP4"/>
<dbReference type="GeneID" id="71988434"/>
<organism evidence="1 2">
    <name type="scientific">Passalora fulva</name>
    <name type="common">Tomato leaf mold</name>
    <name type="synonym">Cladosporium fulvum</name>
    <dbReference type="NCBI Taxonomy" id="5499"/>
    <lineage>
        <taxon>Eukaryota</taxon>
        <taxon>Fungi</taxon>
        <taxon>Dikarya</taxon>
        <taxon>Ascomycota</taxon>
        <taxon>Pezizomycotina</taxon>
        <taxon>Dothideomycetes</taxon>
        <taxon>Dothideomycetidae</taxon>
        <taxon>Mycosphaerellales</taxon>
        <taxon>Mycosphaerellaceae</taxon>
        <taxon>Fulvia</taxon>
    </lineage>
</organism>
<reference evidence="1" key="1">
    <citation type="submission" date="2021-12" db="EMBL/GenBank/DDBJ databases">
        <authorList>
            <person name="Zaccaron A."/>
            <person name="Stergiopoulos I."/>
        </authorList>
    </citation>
    <scope>NUCLEOTIDE SEQUENCE</scope>
    <source>
        <strain evidence="1">Race5_Kim</strain>
    </source>
</reference>
<protein>
    <recommendedName>
        <fullName evidence="3">F-box domain-containing protein</fullName>
    </recommendedName>
</protein>
<dbReference type="RefSeq" id="XP_047759316.1">
    <property type="nucleotide sequence ID" value="XM_047907704.1"/>
</dbReference>
<evidence type="ECO:0008006" key="3">
    <source>
        <dbReference type="Google" id="ProtNLM"/>
    </source>
</evidence>
<accession>A0A9Q8LCP4</accession>
<dbReference type="EMBL" id="CP090165">
    <property type="protein sequence ID" value="UJO14950.1"/>
    <property type="molecule type" value="Genomic_DNA"/>
</dbReference>
<proteinExistence type="predicted"/>
<sequence length="305" mass="35464">MPPKQEPTRTNAARHAVLNTYELLESILLGVPVLDLLTTTTKTCRTWRDTFVSSKRIRKLLFESKLPDQWDDVDGIIVNGVKGKYRTTPWIFRTDFRLLGSLQGHILVLYTGTCKWTIYAPTDRTLDMEINRLRLEIECEVVDNELVEHAYLYPGHQVPTVNQVTKIRWRDRIHGTIDERSFRKQAFPIPFWNDTFIEDTFESEDEERNKQDRMLLLYAASPSRTWILIGRPVHESICLAMGVAEEMEEMGHVVESPVHFFGADFSVAGKGCLYRTVKKALRLLFRAVGGSMIRQSLKWRKYRDK</sequence>
<dbReference type="KEGG" id="ffu:CLAFUR5_08556"/>
<evidence type="ECO:0000313" key="2">
    <source>
        <dbReference type="Proteomes" id="UP000756132"/>
    </source>
</evidence>
<evidence type="ECO:0000313" key="1">
    <source>
        <dbReference type="EMBL" id="UJO14950.1"/>
    </source>
</evidence>
<dbReference type="Proteomes" id="UP000756132">
    <property type="component" value="Chromosome 3"/>
</dbReference>